<dbReference type="EMBL" id="CP114029">
    <property type="protein sequence ID" value="WAP67705.1"/>
    <property type="molecule type" value="Genomic_DNA"/>
</dbReference>
<protein>
    <recommendedName>
        <fullName evidence="3">Transposase</fullName>
    </recommendedName>
</protein>
<reference evidence="1" key="1">
    <citation type="submission" date="2022-12" db="EMBL/GenBank/DDBJ databases">
        <title>Jiella pelagia sp. nov., isolated from phosphonate enriched culture of Northwest Pacific surface seawater.</title>
        <authorList>
            <person name="Shin D.Y."/>
            <person name="Hwang C.Y."/>
        </authorList>
    </citation>
    <scope>NUCLEOTIDE SEQUENCE</scope>
    <source>
        <strain evidence="1">HL-NP1</strain>
    </source>
</reference>
<name>A0ABY7BYG5_9HYPH</name>
<evidence type="ECO:0000313" key="2">
    <source>
        <dbReference type="Proteomes" id="UP001164020"/>
    </source>
</evidence>
<evidence type="ECO:0000313" key="1">
    <source>
        <dbReference type="EMBL" id="WAP67705.1"/>
    </source>
</evidence>
<evidence type="ECO:0008006" key="3">
    <source>
        <dbReference type="Google" id="ProtNLM"/>
    </source>
</evidence>
<keyword evidence="2" id="KW-1185">Reference proteome</keyword>
<proteinExistence type="predicted"/>
<dbReference type="Proteomes" id="UP001164020">
    <property type="component" value="Chromosome"/>
</dbReference>
<gene>
    <name evidence="1" type="ORF">OH818_19825</name>
</gene>
<organism evidence="1 2">
    <name type="scientific">Jiella pelagia</name>
    <dbReference type="NCBI Taxonomy" id="2986949"/>
    <lineage>
        <taxon>Bacteria</taxon>
        <taxon>Pseudomonadati</taxon>
        <taxon>Pseudomonadota</taxon>
        <taxon>Alphaproteobacteria</taxon>
        <taxon>Hyphomicrobiales</taxon>
        <taxon>Aurantimonadaceae</taxon>
        <taxon>Jiella</taxon>
    </lineage>
</organism>
<accession>A0ABY7BYG5</accession>
<dbReference type="RefSeq" id="WP_268880167.1">
    <property type="nucleotide sequence ID" value="NZ_CP114029.1"/>
</dbReference>
<sequence>MINMATALEADALCRRIGQGKTRASHDGQLIRIAVEGGIRETRF</sequence>